<accession>A0A0U2ZM48</accession>
<proteinExistence type="predicted"/>
<sequence>MEAARFEDISNEIGRHRIEGEDCTGAKIAALDSCQLAFCPAIGAPSAVTFVIGRTR</sequence>
<reference evidence="1" key="1">
    <citation type="submission" date="2015-10" db="EMBL/GenBank/DDBJ databases">
        <title>Comparative analysis of sym-gene organization in Rhizobium leguminosarum bv. viciae strains, isolated from different host plants and demonstrating clear differences in symbiotic specificity.</title>
        <authorList>
            <person name="Chirak E.R."/>
            <person name="Kimeklis A.K."/>
            <person name="Andronov E.E."/>
        </authorList>
    </citation>
    <scope>NUCLEOTIDE SEQUENCE</scope>
    <source>
        <strain evidence="1">Vaf12</strain>
    </source>
</reference>
<dbReference type="AlphaFoldDB" id="A0A0U2ZM48"/>
<name>A0A0U2ZM48_RHILV</name>
<evidence type="ECO:0000313" key="1">
    <source>
        <dbReference type="EMBL" id="ALU64471.1"/>
    </source>
</evidence>
<dbReference type="EMBL" id="KT944070">
    <property type="protein sequence ID" value="ALU64471.1"/>
    <property type="molecule type" value="Genomic_DNA"/>
</dbReference>
<organism evidence="1">
    <name type="scientific">Rhizobium leguminosarum bv. viciae</name>
    <dbReference type="NCBI Taxonomy" id="387"/>
    <lineage>
        <taxon>Bacteria</taxon>
        <taxon>Pseudomonadati</taxon>
        <taxon>Pseudomonadota</taxon>
        <taxon>Alphaproteobacteria</taxon>
        <taxon>Hyphomicrobiales</taxon>
        <taxon>Rhizobiaceae</taxon>
        <taxon>Rhizobium/Agrobacterium group</taxon>
        <taxon>Rhizobium</taxon>
    </lineage>
</organism>
<protein>
    <submittedName>
        <fullName evidence="1">Uncharacterized protein</fullName>
    </submittedName>
</protein>